<dbReference type="Pfam" id="PF05930">
    <property type="entry name" value="Phage_AlpA"/>
    <property type="match status" value="1"/>
</dbReference>
<dbReference type="AlphaFoldDB" id="A0A103PR11"/>
<dbReference type="InterPro" id="IPR010260">
    <property type="entry name" value="AlpA"/>
</dbReference>
<reference evidence="1 2" key="1">
    <citation type="submission" date="2015-11" db="EMBL/GenBank/DDBJ databases">
        <title>Expanding the genomic diversity of Burkholderia species for the development of highly accurate diagnostics.</title>
        <authorList>
            <person name="Sahl J."/>
            <person name="Keim P."/>
            <person name="Wagner D."/>
        </authorList>
    </citation>
    <scope>NUCLEOTIDE SEQUENCE [LARGE SCALE GENOMIC DNA]</scope>
    <source>
        <strain evidence="1 2">MSMB2087WGS</strain>
    </source>
</reference>
<name>A0A103PR11_9BURK</name>
<organism evidence="1 2">
    <name type="scientific">Burkholderia ubonensis</name>
    <dbReference type="NCBI Taxonomy" id="101571"/>
    <lineage>
        <taxon>Bacteria</taxon>
        <taxon>Pseudomonadati</taxon>
        <taxon>Pseudomonadota</taxon>
        <taxon>Betaproteobacteria</taxon>
        <taxon>Burkholderiales</taxon>
        <taxon>Burkholderiaceae</taxon>
        <taxon>Burkholderia</taxon>
        <taxon>Burkholderia cepacia complex</taxon>
    </lineage>
</organism>
<gene>
    <name evidence="1" type="ORF">WL29_05815</name>
</gene>
<proteinExistence type="predicted"/>
<dbReference type="SUPFAM" id="SSF46955">
    <property type="entry name" value="Putative DNA-binding domain"/>
    <property type="match status" value="1"/>
</dbReference>
<accession>A0A103PR11</accession>
<dbReference type="Proteomes" id="UP000060630">
    <property type="component" value="Unassembled WGS sequence"/>
</dbReference>
<dbReference type="InterPro" id="IPR009061">
    <property type="entry name" value="DNA-bd_dom_put_sf"/>
</dbReference>
<protein>
    <recommendedName>
        <fullName evidence="3">AlpA family phage regulatory protein</fullName>
    </recommendedName>
</protein>
<evidence type="ECO:0008006" key="3">
    <source>
        <dbReference type="Google" id="ProtNLM"/>
    </source>
</evidence>
<evidence type="ECO:0000313" key="1">
    <source>
        <dbReference type="EMBL" id="KWA72380.1"/>
    </source>
</evidence>
<sequence>MPHAGLVRRAQFCELIPVADTTLYRMIDEGRFPQPLRVSTRLRLWRVEDIREWLRVGPIEWKRLNPVAAA</sequence>
<comment type="caution">
    <text evidence="1">The sequence shown here is derived from an EMBL/GenBank/DDBJ whole genome shotgun (WGS) entry which is preliminary data.</text>
</comment>
<dbReference type="EMBL" id="LPHD01000196">
    <property type="protein sequence ID" value="KWA72380.1"/>
    <property type="molecule type" value="Genomic_DNA"/>
</dbReference>
<evidence type="ECO:0000313" key="2">
    <source>
        <dbReference type="Proteomes" id="UP000060630"/>
    </source>
</evidence>
<dbReference type="Gene3D" id="1.10.238.160">
    <property type="match status" value="1"/>
</dbReference>